<dbReference type="Pfam" id="PF00400">
    <property type="entry name" value="WD40"/>
    <property type="match status" value="5"/>
</dbReference>
<evidence type="ECO:0000256" key="8">
    <source>
        <dbReference type="ARBA" id="ARBA00068146"/>
    </source>
</evidence>
<evidence type="ECO:0000256" key="9">
    <source>
        <dbReference type="PROSITE-ProRule" id="PRU00221"/>
    </source>
</evidence>
<dbReference type="InterPro" id="IPR015943">
    <property type="entry name" value="WD40/YVTN_repeat-like_dom_sf"/>
</dbReference>
<keyword evidence="2 9" id="KW-0853">WD repeat</keyword>
<keyword evidence="4" id="KW-0747">Spliceosome</keyword>
<proteinExistence type="predicted"/>
<dbReference type="PROSITE" id="PS00678">
    <property type="entry name" value="WD_REPEATS_1"/>
    <property type="match status" value="1"/>
</dbReference>
<keyword evidence="12" id="KW-1185">Reference proteome</keyword>
<dbReference type="Proteomes" id="UP001150569">
    <property type="component" value="Unassembled WGS sequence"/>
</dbReference>
<keyword evidence="7" id="KW-0539">Nucleus</keyword>
<feature type="repeat" description="WD" evidence="9">
    <location>
        <begin position="283"/>
        <end position="317"/>
    </location>
</feature>
<reference evidence="11" key="1">
    <citation type="submission" date="2022-07" db="EMBL/GenBank/DDBJ databases">
        <title>Phylogenomic reconstructions and comparative analyses of Kickxellomycotina fungi.</title>
        <authorList>
            <person name="Reynolds N.K."/>
            <person name="Stajich J.E."/>
            <person name="Barry K."/>
            <person name="Grigoriev I.V."/>
            <person name="Crous P."/>
            <person name="Smith M.E."/>
        </authorList>
    </citation>
    <scope>NUCLEOTIDE SEQUENCE</scope>
    <source>
        <strain evidence="11">RSA 861</strain>
    </source>
</reference>
<dbReference type="PROSITE" id="PS50294">
    <property type="entry name" value="WD_REPEATS_REGION"/>
    <property type="match status" value="4"/>
</dbReference>
<evidence type="ECO:0000256" key="6">
    <source>
        <dbReference type="ARBA" id="ARBA00023187"/>
    </source>
</evidence>
<dbReference type="GO" id="GO:0003729">
    <property type="term" value="F:mRNA binding"/>
    <property type="evidence" value="ECO:0007669"/>
    <property type="project" value="TreeGrafter"/>
</dbReference>
<dbReference type="EMBL" id="JANBPT010000407">
    <property type="protein sequence ID" value="KAJ1921866.1"/>
    <property type="molecule type" value="Genomic_DNA"/>
</dbReference>
<evidence type="ECO:0000256" key="7">
    <source>
        <dbReference type="ARBA" id="ARBA00023242"/>
    </source>
</evidence>
<evidence type="ECO:0000313" key="11">
    <source>
        <dbReference type="EMBL" id="KAJ1921866.1"/>
    </source>
</evidence>
<feature type="repeat" description="WD" evidence="9">
    <location>
        <begin position="327"/>
        <end position="368"/>
    </location>
</feature>
<comment type="caution">
    <text evidence="11">The sequence shown here is derived from an EMBL/GenBank/DDBJ whole genome shotgun (WGS) entry which is preliminary data.</text>
</comment>
<evidence type="ECO:0000256" key="3">
    <source>
        <dbReference type="ARBA" id="ARBA00022664"/>
    </source>
</evidence>
<evidence type="ECO:0000256" key="4">
    <source>
        <dbReference type="ARBA" id="ARBA00022728"/>
    </source>
</evidence>
<dbReference type="InterPro" id="IPR001680">
    <property type="entry name" value="WD40_rpt"/>
</dbReference>
<dbReference type="InterPro" id="IPR036322">
    <property type="entry name" value="WD40_repeat_dom_sf"/>
</dbReference>
<dbReference type="OrthoDB" id="10257301at2759"/>
<dbReference type="CDD" id="cd00200">
    <property type="entry name" value="WD40"/>
    <property type="match status" value="1"/>
</dbReference>
<dbReference type="SUPFAM" id="SSF50978">
    <property type="entry name" value="WD40 repeat-like"/>
    <property type="match status" value="1"/>
</dbReference>
<accession>A0A9W8A335</accession>
<dbReference type="PANTHER" id="PTHR43979:SF1">
    <property type="entry name" value="PRE-MRNA-PROCESSING FACTOR 17"/>
    <property type="match status" value="1"/>
</dbReference>
<organism evidence="11 12">
    <name type="scientific">Tieghemiomyces parasiticus</name>
    <dbReference type="NCBI Taxonomy" id="78921"/>
    <lineage>
        <taxon>Eukaryota</taxon>
        <taxon>Fungi</taxon>
        <taxon>Fungi incertae sedis</taxon>
        <taxon>Zoopagomycota</taxon>
        <taxon>Kickxellomycotina</taxon>
        <taxon>Dimargaritomycetes</taxon>
        <taxon>Dimargaritales</taxon>
        <taxon>Dimargaritaceae</taxon>
        <taxon>Tieghemiomyces</taxon>
    </lineage>
</organism>
<dbReference type="PROSITE" id="PS50082">
    <property type="entry name" value="WD_REPEATS_2"/>
    <property type="match status" value="4"/>
</dbReference>
<keyword evidence="6" id="KW-0508">mRNA splicing</keyword>
<dbReference type="GO" id="GO:0000398">
    <property type="term" value="P:mRNA splicing, via spliceosome"/>
    <property type="evidence" value="ECO:0007669"/>
    <property type="project" value="InterPro"/>
</dbReference>
<dbReference type="FunFam" id="2.130.10.10:FF:000034">
    <property type="entry name" value="Pre-mRNA-processing factor 17, putative"/>
    <property type="match status" value="1"/>
</dbReference>
<name>A0A9W8A335_9FUNG</name>
<feature type="region of interest" description="Disordered" evidence="10">
    <location>
        <begin position="1"/>
        <end position="37"/>
    </location>
</feature>
<evidence type="ECO:0000313" key="12">
    <source>
        <dbReference type="Proteomes" id="UP001150569"/>
    </source>
</evidence>
<dbReference type="AlphaFoldDB" id="A0A9W8A335"/>
<keyword evidence="5" id="KW-0677">Repeat</keyword>
<dbReference type="SMART" id="SM00320">
    <property type="entry name" value="WD40"/>
    <property type="match status" value="7"/>
</dbReference>
<feature type="compositionally biased region" description="Basic and acidic residues" evidence="10">
    <location>
        <begin position="159"/>
        <end position="168"/>
    </location>
</feature>
<dbReference type="PRINTS" id="PR00320">
    <property type="entry name" value="GPROTEINBRPT"/>
</dbReference>
<dbReference type="PANTHER" id="PTHR43979">
    <property type="entry name" value="PRE-MRNA-PROCESSING FACTOR 17"/>
    <property type="match status" value="1"/>
</dbReference>
<feature type="compositionally biased region" description="Low complexity" evidence="10">
    <location>
        <begin position="12"/>
        <end position="30"/>
    </location>
</feature>
<sequence>MSQDQPSRVDPSKTATPTSTSAKPAPQPTAVVRPPFTFNPAPLPTWITTLTPFSAPKPSAAVEPYAPVVGPANPQRSNTLAQYDLKPNVLTGHVNRDTFSEFTFRQEERQFRRTGVAHDPSLIGNDAAGIPSAADQLVHAHHRLTNANTAAATAELEGLSDRARGEAKKKARLPKGDPGVLEGEDAYRGPWAGYRHETIGQKVGLTTEQMAGATVESAPSQAVGKRTKEIQPGEETSVFHGKEERDYQGRTYIHVPTDLDHLKLTGPPGEQVCYVPKRLVHTWSGHGKGVSAIRFFPNSGHLLLSSSMDGRVKLWDVYHQRRCLRTFVGHNKAVRDITFSNDGRRFLSAGYDRYIKLWDTETGQCLSSFAVGAVPYCVTFHPDDDKQNVFLAGCSNKKIMQYDTDTGAAVQEYNQHIDAVNTVTFVDQGRRFVSTSDDKSMRVWEYGIPIVIKLLAEPDMHSLPAVTLSPNRKHLACQSLDNRIVIFQAGEKVRLNPKKSFTGHLVAGYACQPNFSPDGRFVLSGDAEGYLWFWQWKSGRRIEKIKAHDDVVIGCAWHPQETSKVATCSWDGLIKYWD</sequence>
<protein>
    <recommendedName>
        <fullName evidence="8">Pre-mRNA-processing factor 17</fullName>
    </recommendedName>
</protein>
<dbReference type="InterPro" id="IPR032847">
    <property type="entry name" value="PRPF17"/>
</dbReference>
<evidence type="ECO:0000256" key="10">
    <source>
        <dbReference type="SAM" id="MobiDB-lite"/>
    </source>
</evidence>
<dbReference type="GO" id="GO:0071013">
    <property type="term" value="C:catalytic step 2 spliceosome"/>
    <property type="evidence" value="ECO:0007669"/>
    <property type="project" value="InterPro"/>
</dbReference>
<dbReference type="InterPro" id="IPR020472">
    <property type="entry name" value="WD40_PAC1"/>
</dbReference>
<evidence type="ECO:0000256" key="2">
    <source>
        <dbReference type="ARBA" id="ARBA00022574"/>
    </source>
</evidence>
<dbReference type="InterPro" id="IPR019775">
    <property type="entry name" value="WD40_repeat_CS"/>
</dbReference>
<evidence type="ECO:0000256" key="1">
    <source>
        <dbReference type="ARBA" id="ARBA00004123"/>
    </source>
</evidence>
<feature type="region of interest" description="Disordered" evidence="10">
    <location>
        <begin position="156"/>
        <end position="184"/>
    </location>
</feature>
<gene>
    <name evidence="11" type="ORF">IWQ60_006651</name>
</gene>
<keyword evidence="3" id="KW-0507">mRNA processing</keyword>
<feature type="repeat" description="WD" evidence="9">
    <location>
        <begin position="413"/>
        <end position="445"/>
    </location>
</feature>
<feature type="repeat" description="WD" evidence="9">
    <location>
        <begin position="545"/>
        <end position="578"/>
    </location>
</feature>
<dbReference type="Gene3D" id="2.130.10.10">
    <property type="entry name" value="YVTN repeat-like/Quinoprotein amine dehydrogenase"/>
    <property type="match status" value="1"/>
</dbReference>
<comment type="subcellular location">
    <subcellularLocation>
        <location evidence="1">Nucleus</location>
    </subcellularLocation>
</comment>
<evidence type="ECO:0000256" key="5">
    <source>
        <dbReference type="ARBA" id="ARBA00022737"/>
    </source>
</evidence>